<evidence type="ECO:0000313" key="3">
    <source>
        <dbReference type="EMBL" id="VDN28998.1"/>
    </source>
</evidence>
<dbReference type="Gene3D" id="2.130.10.10">
    <property type="entry name" value="YVTN repeat-like/Quinoprotein amine dehydrogenase"/>
    <property type="match status" value="1"/>
</dbReference>
<dbReference type="PANTHER" id="PTHR15574">
    <property type="entry name" value="WD REPEAT DOMAIN-CONTAINING FAMILY"/>
    <property type="match status" value="1"/>
</dbReference>
<sequence>MHVRLWDAEGRPLHCIKSGHLNNIFSVQFLPSGQDKVILSAAGDSSVRMHSFTHSDVPYIWWSGGRVKRLAVTRADPQLFWSAAEDGIIKIKRNKQNFTGIFSGHLPITDASSRNLFRSLSVTHVGFNSLGNELIVNIGGEQIYIFNILERAHEPDALQSLQSLLANPIKNLPDVGEFMGFENTTTDVFKKERERAKIHFNNNEFTDAINTYSRAILKCEKLCGLENFQYL</sequence>
<keyword evidence="1" id="KW-0853">WD repeat</keyword>
<dbReference type="WBParaSite" id="GPUH_0001703601-mRNA-1">
    <property type="protein sequence ID" value="GPUH_0001703601-mRNA-1"/>
    <property type="gene ID" value="GPUH_0001703601"/>
</dbReference>
<dbReference type="InterPro" id="IPR015943">
    <property type="entry name" value="WD40/YVTN_repeat-like_dom_sf"/>
</dbReference>
<gene>
    <name evidence="3" type="ORF">GPUH_LOCUS17013</name>
</gene>
<name>A0A183E7S3_9BILA</name>
<evidence type="ECO:0000256" key="2">
    <source>
        <dbReference type="ARBA" id="ARBA00022737"/>
    </source>
</evidence>
<proteinExistence type="predicted"/>
<dbReference type="InterPro" id="IPR036322">
    <property type="entry name" value="WD40_repeat_dom_sf"/>
</dbReference>
<dbReference type="AlphaFoldDB" id="A0A183E7S3"/>
<dbReference type="InterPro" id="IPR045151">
    <property type="entry name" value="DCAF8"/>
</dbReference>
<evidence type="ECO:0000313" key="5">
    <source>
        <dbReference type="WBParaSite" id="GPUH_0001703601-mRNA-1"/>
    </source>
</evidence>
<accession>A0A183E7S3</accession>
<dbReference type="EMBL" id="UYRT01084555">
    <property type="protein sequence ID" value="VDN28998.1"/>
    <property type="molecule type" value="Genomic_DNA"/>
</dbReference>
<dbReference type="OrthoDB" id="4869960at2759"/>
<reference evidence="5" key="1">
    <citation type="submission" date="2016-06" db="UniProtKB">
        <authorList>
            <consortium name="WormBaseParasite"/>
        </authorList>
    </citation>
    <scope>IDENTIFICATION</scope>
</reference>
<keyword evidence="4" id="KW-1185">Reference proteome</keyword>
<reference evidence="3 4" key="2">
    <citation type="submission" date="2018-11" db="EMBL/GenBank/DDBJ databases">
        <authorList>
            <consortium name="Pathogen Informatics"/>
        </authorList>
    </citation>
    <scope>NUCLEOTIDE SEQUENCE [LARGE SCALE GENOMIC DNA]</scope>
</reference>
<dbReference type="GO" id="GO:0080008">
    <property type="term" value="C:Cul4-RING E3 ubiquitin ligase complex"/>
    <property type="evidence" value="ECO:0007669"/>
    <property type="project" value="TreeGrafter"/>
</dbReference>
<keyword evidence="2" id="KW-0677">Repeat</keyword>
<dbReference type="SUPFAM" id="SSF50978">
    <property type="entry name" value="WD40 repeat-like"/>
    <property type="match status" value="1"/>
</dbReference>
<organism evidence="5">
    <name type="scientific">Gongylonema pulchrum</name>
    <dbReference type="NCBI Taxonomy" id="637853"/>
    <lineage>
        <taxon>Eukaryota</taxon>
        <taxon>Metazoa</taxon>
        <taxon>Ecdysozoa</taxon>
        <taxon>Nematoda</taxon>
        <taxon>Chromadorea</taxon>
        <taxon>Rhabditida</taxon>
        <taxon>Spirurina</taxon>
        <taxon>Spiruromorpha</taxon>
        <taxon>Spiruroidea</taxon>
        <taxon>Gongylonematidae</taxon>
        <taxon>Gongylonema</taxon>
    </lineage>
</organism>
<protein>
    <submittedName>
        <fullName evidence="5">WD_REPEATS_REGION domain-containing protein</fullName>
    </submittedName>
</protein>
<dbReference type="SMART" id="SM00320">
    <property type="entry name" value="WD40"/>
    <property type="match status" value="1"/>
</dbReference>
<evidence type="ECO:0000313" key="4">
    <source>
        <dbReference type="Proteomes" id="UP000271098"/>
    </source>
</evidence>
<evidence type="ECO:0000256" key="1">
    <source>
        <dbReference type="ARBA" id="ARBA00022574"/>
    </source>
</evidence>
<dbReference type="GO" id="GO:0005737">
    <property type="term" value="C:cytoplasm"/>
    <property type="evidence" value="ECO:0007669"/>
    <property type="project" value="TreeGrafter"/>
</dbReference>
<dbReference type="Proteomes" id="UP000271098">
    <property type="component" value="Unassembled WGS sequence"/>
</dbReference>
<dbReference type="InterPro" id="IPR001680">
    <property type="entry name" value="WD40_rpt"/>
</dbReference>
<dbReference type="PANTHER" id="PTHR15574:SF40">
    <property type="entry name" value="WD AND TETRATRICOPEPTIDE REPEATS PROTEIN 1"/>
    <property type="match status" value="1"/>
</dbReference>
<dbReference type="GO" id="GO:0045717">
    <property type="term" value="P:negative regulation of fatty acid biosynthetic process"/>
    <property type="evidence" value="ECO:0007669"/>
    <property type="project" value="TreeGrafter"/>
</dbReference>